<dbReference type="Proteomes" id="UP000315234">
    <property type="component" value="Unassembled WGS sequence"/>
</dbReference>
<dbReference type="InterPro" id="IPR050763">
    <property type="entry name" value="ABC_transporter_ATP-binding"/>
</dbReference>
<dbReference type="GO" id="GO:0046677">
    <property type="term" value="P:response to antibiotic"/>
    <property type="evidence" value="ECO:0007669"/>
    <property type="project" value="UniProtKB-KW"/>
</dbReference>
<accession>A0AAQ1TXT7</accession>
<evidence type="ECO:0000313" key="8">
    <source>
        <dbReference type="EMBL" id="GEA42122.1"/>
    </source>
</evidence>
<dbReference type="InterPro" id="IPR027417">
    <property type="entry name" value="P-loop_NTPase"/>
</dbReference>
<dbReference type="PANTHER" id="PTHR42711">
    <property type="entry name" value="ABC TRANSPORTER ATP-BINDING PROTEIN"/>
    <property type="match status" value="1"/>
</dbReference>
<dbReference type="SMART" id="SM00382">
    <property type="entry name" value="AAA"/>
    <property type="match status" value="1"/>
</dbReference>
<evidence type="ECO:0000256" key="5">
    <source>
        <dbReference type="ARBA" id="ARBA00022840"/>
    </source>
</evidence>
<dbReference type="RefSeq" id="WP_005529542.1">
    <property type="nucleotide sequence ID" value="NZ_BJLD01000001.1"/>
</dbReference>
<dbReference type="GO" id="GO:0005886">
    <property type="term" value="C:plasma membrane"/>
    <property type="evidence" value="ECO:0007669"/>
    <property type="project" value="UniProtKB-SubCell"/>
</dbReference>
<evidence type="ECO:0000256" key="6">
    <source>
        <dbReference type="ARBA" id="ARBA00023251"/>
    </source>
</evidence>
<dbReference type="InterPro" id="IPR003439">
    <property type="entry name" value="ABC_transporter-like_ATP-bd"/>
</dbReference>
<dbReference type="GO" id="GO:0005524">
    <property type="term" value="F:ATP binding"/>
    <property type="evidence" value="ECO:0007669"/>
    <property type="project" value="UniProtKB-KW"/>
</dbReference>
<dbReference type="PROSITE" id="PS50893">
    <property type="entry name" value="ABC_TRANSPORTER_2"/>
    <property type="match status" value="1"/>
</dbReference>
<proteinExistence type="inferred from homology"/>
<dbReference type="PANTHER" id="PTHR42711:SF5">
    <property type="entry name" value="ABC TRANSPORTER ATP-BINDING PROTEIN NATA"/>
    <property type="match status" value="1"/>
</dbReference>
<evidence type="ECO:0000256" key="3">
    <source>
        <dbReference type="ARBA" id="ARBA00022448"/>
    </source>
</evidence>
<protein>
    <submittedName>
        <fullName evidence="8">Multidrug ABC transporter ATP-binding protein</fullName>
    </submittedName>
</protein>
<dbReference type="Pfam" id="PF00005">
    <property type="entry name" value="ABC_tran"/>
    <property type="match status" value="1"/>
</dbReference>
<sequence length="315" mass="34520">MNEIARRETVLQVSALTRSYGKGTKAFRAVKGLDFRVSRGEVFGLLGTNGAGKTSTLEILEGLAPASSGEIEVFGRDPFIDKSLIRPRMGIMLQSGGLPSQLTVQETIKMWQGTCSNPRNTEEVLADVELLHRLDVRVGVLSGGEQRRLDLGCALLGNPELLFLDEPTTGLDPESRRNVWDLLLRLKEQGVTMVLTTHYLEEAELLCDHIAIMNEGTIAREGTLSELVNSVSAEITVSSVQTPPQLPGTTVNTEQGRHTISTKQLPQDALTVLEWARENCLELEGFSARPASLEKVFMSIANEHNPQPDYKGVQS</sequence>
<dbReference type="SUPFAM" id="SSF52540">
    <property type="entry name" value="P-loop containing nucleoside triphosphate hydrolases"/>
    <property type="match status" value="1"/>
</dbReference>
<keyword evidence="4" id="KW-0547">Nucleotide-binding</keyword>
<evidence type="ECO:0000259" key="7">
    <source>
        <dbReference type="PROSITE" id="PS50893"/>
    </source>
</evidence>
<evidence type="ECO:0000256" key="2">
    <source>
        <dbReference type="ARBA" id="ARBA00005417"/>
    </source>
</evidence>
<comment type="subcellular location">
    <subcellularLocation>
        <location evidence="1">Cell membrane</location>
        <topology evidence="1">Peripheral membrane protein</topology>
    </subcellularLocation>
</comment>
<evidence type="ECO:0000313" key="9">
    <source>
        <dbReference type="Proteomes" id="UP000315234"/>
    </source>
</evidence>
<comment type="caution">
    <text evidence="8">The sequence shown here is derived from an EMBL/GenBank/DDBJ whole genome shotgun (WGS) entry which is preliminary data.</text>
</comment>
<keyword evidence="5 8" id="KW-0067">ATP-binding</keyword>
<dbReference type="EMBL" id="BJLD01000001">
    <property type="protein sequence ID" value="GEA42122.1"/>
    <property type="molecule type" value="Genomic_DNA"/>
</dbReference>
<dbReference type="Gene3D" id="3.40.50.300">
    <property type="entry name" value="P-loop containing nucleotide triphosphate hydrolases"/>
    <property type="match status" value="1"/>
</dbReference>
<organism evidence="8 9">
    <name type="scientific">Corynebacterium striatum</name>
    <dbReference type="NCBI Taxonomy" id="43770"/>
    <lineage>
        <taxon>Bacteria</taxon>
        <taxon>Bacillati</taxon>
        <taxon>Actinomycetota</taxon>
        <taxon>Actinomycetes</taxon>
        <taxon>Mycobacteriales</taxon>
        <taxon>Corynebacteriaceae</taxon>
        <taxon>Corynebacterium</taxon>
    </lineage>
</organism>
<name>A0AAQ1TXT7_CORST</name>
<keyword evidence="6" id="KW-0046">Antibiotic resistance</keyword>
<dbReference type="GO" id="GO:0016887">
    <property type="term" value="F:ATP hydrolysis activity"/>
    <property type="evidence" value="ECO:0007669"/>
    <property type="project" value="InterPro"/>
</dbReference>
<evidence type="ECO:0000256" key="1">
    <source>
        <dbReference type="ARBA" id="ARBA00004202"/>
    </source>
</evidence>
<dbReference type="CDD" id="cd03230">
    <property type="entry name" value="ABC_DR_subfamily_A"/>
    <property type="match status" value="1"/>
</dbReference>
<dbReference type="InterPro" id="IPR017871">
    <property type="entry name" value="ABC_transporter-like_CS"/>
</dbReference>
<evidence type="ECO:0000256" key="4">
    <source>
        <dbReference type="ARBA" id="ARBA00022741"/>
    </source>
</evidence>
<dbReference type="InterPro" id="IPR003593">
    <property type="entry name" value="AAA+_ATPase"/>
</dbReference>
<feature type="domain" description="ABC transporter" evidence="7">
    <location>
        <begin position="11"/>
        <end position="240"/>
    </location>
</feature>
<keyword evidence="3" id="KW-0813">Transport</keyword>
<dbReference type="AlphaFoldDB" id="A0AAQ1TXT7"/>
<comment type="similarity">
    <text evidence="2">Belongs to the ABC transporter superfamily.</text>
</comment>
<gene>
    <name evidence="8" type="ORF">Cst04h_02920</name>
</gene>
<reference evidence="8 9" key="1">
    <citation type="submission" date="2019-06" db="EMBL/GenBank/DDBJ databases">
        <title>Draft genome sequence of Corynebacterium striatum NBRC 15291.</title>
        <authorList>
            <person name="Miura T."/>
            <person name="Furukawa M."/>
            <person name="Shimamura M."/>
            <person name="Ohyama Y."/>
            <person name="Yamazoe A."/>
            <person name="Kawasaki H."/>
        </authorList>
    </citation>
    <scope>NUCLEOTIDE SEQUENCE [LARGE SCALE GENOMIC DNA]</scope>
    <source>
        <strain evidence="8 9">NBRC 15291</strain>
    </source>
</reference>
<dbReference type="PROSITE" id="PS00211">
    <property type="entry name" value="ABC_TRANSPORTER_1"/>
    <property type="match status" value="1"/>
</dbReference>